<evidence type="ECO:0000313" key="3">
    <source>
        <dbReference type="EMBL" id="KZS10708.1"/>
    </source>
</evidence>
<gene>
    <name evidence="3" type="ORF">APZ42_024762</name>
</gene>
<dbReference type="EMBL" id="LRGB01001732">
    <property type="protein sequence ID" value="KZS10708.1"/>
    <property type="molecule type" value="Genomic_DNA"/>
</dbReference>
<protein>
    <submittedName>
        <fullName evidence="3">Uncharacterized protein</fullName>
    </submittedName>
</protein>
<accession>A0A164TSB0</accession>
<organism evidence="3 4">
    <name type="scientific">Daphnia magna</name>
    <dbReference type="NCBI Taxonomy" id="35525"/>
    <lineage>
        <taxon>Eukaryota</taxon>
        <taxon>Metazoa</taxon>
        <taxon>Ecdysozoa</taxon>
        <taxon>Arthropoda</taxon>
        <taxon>Crustacea</taxon>
        <taxon>Branchiopoda</taxon>
        <taxon>Diplostraca</taxon>
        <taxon>Cladocera</taxon>
        <taxon>Anomopoda</taxon>
        <taxon>Daphniidae</taxon>
        <taxon>Daphnia</taxon>
    </lineage>
</organism>
<dbReference type="AlphaFoldDB" id="A0A164TSB0"/>
<keyword evidence="4" id="KW-1185">Reference proteome</keyword>
<feature type="compositionally biased region" description="Low complexity" evidence="1">
    <location>
        <begin position="164"/>
        <end position="177"/>
    </location>
</feature>
<sequence length="225" mass="25477">MSACCSVAIHPDDSDECNVIKHWSFDSYIEPGYQHQPRHLNHLDMSEDDFEAMYNNCGEELYESDPHQGHQQHRQQQGTTGQRNNGQHRRSTKAQHIGSSPRSAAIGSRSGRGQHQQQHHHHHHHQQAAAPPAGLGSQQQPQDLMMNSPQHQHHQRSGRGGRLPLGSKSPSASSQQSDPIYPDAGMEPYSTLSGRIRFDFPFSLSFCFQPGLFFLFFFVVVFFDR</sequence>
<keyword evidence="2" id="KW-0812">Transmembrane</keyword>
<feature type="region of interest" description="Disordered" evidence="1">
    <location>
        <begin position="60"/>
        <end position="186"/>
    </location>
</feature>
<keyword evidence="2" id="KW-1133">Transmembrane helix</keyword>
<keyword evidence="2" id="KW-0472">Membrane</keyword>
<dbReference type="Proteomes" id="UP000076858">
    <property type="component" value="Unassembled WGS sequence"/>
</dbReference>
<feature type="compositionally biased region" description="Low complexity" evidence="1">
    <location>
        <begin position="127"/>
        <end position="142"/>
    </location>
</feature>
<feature type="transmembrane region" description="Helical" evidence="2">
    <location>
        <begin position="200"/>
        <end position="223"/>
    </location>
</feature>
<feature type="compositionally biased region" description="Basic residues" evidence="1">
    <location>
        <begin position="117"/>
        <end position="126"/>
    </location>
</feature>
<name>A0A164TSB0_9CRUS</name>
<proteinExistence type="predicted"/>
<reference evidence="3 4" key="1">
    <citation type="submission" date="2016-03" db="EMBL/GenBank/DDBJ databases">
        <title>EvidentialGene: Evidence-directed Construction of Genes on Genomes.</title>
        <authorList>
            <person name="Gilbert D.G."/>
            <person name="Choi J.-H."/>
            <person name="Mockaitis K."/>
            <person name="Colbourne J."/>
            <person name="Pfrender M."/>
        </authorList>
    </citation>
    <scope>NUCLEOTIDE SEQUENCE [LARGE SCALE GENOMIC DNA]</scope>
    <source>
        <strain evidence="3 4">Xinb3</strain>
        <tissue evidence="3">Complete organism</tissue>
    </source>
</reference>
<comment type="caution">
    <text evidence="3">The sequence shown here is derived from an EMBL/GenBank/DDBJ whole genome shotgun (WGS) entry which is preliminary data.</text>
</comment>
<feature type="compositionally biased region" description="Low complexity" evidence="1">
    <location>
        <begin position="74"/>
        <end position="85"/>
    </location>
</feature>
<dbReference type="OrthoDB" id="442731at2759"/>
<evidence type="ECO:0000313" key="4">
    <source>
        <dbReference type="Proteomes" id="UP000076858"/>
    </source>
</evidence>
<evidence type="ECO:0000256" key="2">
    <source>
        <dbReference type="SAM" id="Phobius"/>
    </source>
</evidence>
<evidence type="ECO:0000256" key="1">
    <source>
        <dbReference type="SAM" id="MobiDB-lite"/>
    </source>
</evidence>